<dbReference type="Proteomes" id="UP001346869">
    <property type="component" value="Unassembled WGS sequence"/>
</dbReference>
<dbReference type="Gene3D" id="3.30.420.40">
    <property type="match status" value="2"/>
</dbReference>
<evidence type="ECO:0000256" key="17">
    <source>
        <dbReference type="ARBA" id="ARBA00048160"/>
    </source>
</evidence>
<dbReference type="GO" id="GO:0005829">
    <property type="term" value="C:cytosol"/>
    <property type="evidence" value="ECO:0007669"/>
    <property type="project" value="TreeGrafter"/>
</dbReference>
<feature type="domain" description="Hexokinase C-terminal" evidence="24">
    <location>
        <begin position="230"/>
        <end position="463"/>
    </location>
</feature>
<evidence type="ECO:0000256" key="20">
    <source>
        <dbReference type="ARBA" id="ARBA00076203"/>
    </source>
</evidence>
<dbReference type="FunFam" id="3.30.420.40:FF:000123">
    <property type="entry name" value="Hexokinase 3"/>
    <property type="match status" value="1"/>
</dbReference>
<protein>
    <recommendedName>
        <fullName evidence="19">Hexokinase-3</fullName>
        <ecNumber evidence="6">2.7.1.1</ecNumber>
    </recommendedName>
    <alternativeName>
        <fullName evidence="21">Hexokinase type III</fullName>
    </alternativeName>
    <alternativeName>
        <fullName evidence="20">Hexokinase-C</fullName>
    </alternativeName>
</protein>
<dbReference type="GO" id="GO:0001678">
    <property type="term" value="P:intracellular glucose homeostasis"/>
    <property type="evidence" value="ECO:0007669"/>
    <property type="project" value="InterPro"/>
</dbReference>
<evidence type="ECO:0000256" key="4">
    <source>
        <dbReference type="ARBA" id="ARBA00005028"/>
    </source>
</evidence>
<keyword evidence="14" id="KW-0472">Membrane</keyword>
<dbReference type="FunFam" id="3.40.367.20:FF:000001">
    <property type="entry name" value="Hexokinase 1"/>
    <property type="match status" value="1"/>
</dbReference>
<evidence type="ECO:0000256" key="12">
    <source>
        <dbReference type="ARBA" id="ARBA00022840"/>
    </source>
</evidence>
<evidence type="ECO:0000256" key="21">
    <source>
        <dbReference type="ARBA" id="ARBA00083839"/>
    </source>
</evidence>
<dbReference type="SUPFAM" id="SSF53067">
    <property type="entry name" value="Actin-like ATPase domain"/>
    <property type="match status" value="4"/>
</dbReference>
<feature type="domain" description="Hexokinase C-terminal" evidence="24">
    <location>
        <begin position="675"/>
        <end position="936"/>
    </location>
</feature>
<gene>
    <name evidence="25" type="ORF">PBY51_018842</name>
</gene>
<dbReference type="Gene3D" id="3.40.367.20">
    <property type="match status" value="2"/>
</dbReference>
<dbReference type="PRINTS" id="PR00475">
    <property type="entry name" value="HEXOKINASE"/>
</dbReference>
<dbReference type="PANTHER" id="PTHR19443:SF28">
    <property type="entry name" value="HEXOKINASE HKDC1"/>
    <property type="match status" value="1"/>
</dbReference>
<feature type="region of interest" description="Disordered" evidence="22">
    <location>
        <begin position="699"/>
        <end position="726"/>
    </location>
</feature>
<feature type="domain" description="Hexokinase N-terminal" evidence="23">
    <location>
        <begin position="474"/>
        <end position="669"/>
    </location>
</feature>
<dbReference type="Pfam" id="PF00349">
    <property type="entry name" value="Hexokinase_1"/>
    <property type="match status" value="2"/>
</dbReference>
<evidence type="ECO:0000259" key="23">
    <source>
        <dbReference type="Pfam" id="PF00349"/>
    </source>
</evidence>
<keyword evidence="8" id="KW-0808">Transferase</keyword>
<organism evidence="25 26">
    <name type="scientific">Eleginops maclovinus</name>
    <name type="common">Patagonian blennie</name>
    <name type="synonym">Eleginus maclovinus</name>
    <dbReference type="NCBI Taxonomy" id="56733"/>
    <lineage>
        <taxon>Eukaryota</taxon>
        <taxon>Metazoa</taxon>
        <taxon>Chordata</taxon>
        <taxon>Craniata</taxon>
        <taxon>Vertebrata</taxon>
        <taxon>Euteleostomi</taxon>
        <taxon>Actinopterygii</taxon>
        <taxon>Neopterygii</taxon>
        <taxon>Teleostei</taxon>
        <taxon>Neoteleostei</taxon>
        <taxon>Acanthomorphata</taxon>
        <taxon>Eupercaria</taxon>
        <taxon>Perciformes</taxon>
        <taxon>Notothenioidei</taxon>
        <taxon>Eleginopidae</taxon>
        <taxon>Eleginops</taxon>
    </lineage>
</organism>
<proteinExistence type="inferred from homology"/>
<keyword evidence="9" id="KW-0677">Repeat</keyword>
<dbReference type="EC" id="2.7.1.1" evidence="6"/>
<evidence type="ECO:0000313" key="25">
    <source>
        <dbReference type="EMBL" id="KAK5873839.1"/>
    </source>
</evidence>
<feature type="domain" description="Hexokinase N-terminal" evidence="23">
    <location>
        <begin position="22"/>
        <end position="222"/>
    </location>
</feature>
<evidence type="ECO:0000256" key="22">
    <source>
        <dbReference type="SAM" id="MobiDB-lite"/>
    </source>
</evidence>
<comment type="caution">
    <text evidence="25">The sequence shown here is derived from an EMBL/GenBank/DDBJ whole genome shotgun (WGS) entry which is preliminary data.</text>
</comment>
<accession>A0AAN8AXP1</accession>
<dbReference type="InterPro" id="IPR022673">
    <property type="entry name" value="Hexokinase_C"/>
</dbReference>
<reference evidence="25 26" key="1">
    <citation type="journal article" date="2023" name="Genes (Basel)">
        <title>Chromosome-Level Genome Assembly and Circadian Gene Repertoire of the Patagonia Blennie Eleginops maclovinus-The Closest Ancestral Proxy of Antarctic Cryonotothenioids.</title>
        <authorList>
            <person name="Cheng C.C."/>
            <person name="Rivera-Colon A.G."/>
            <person name="Minhas B.F."/>
            <person name="Wilson L."/>
            <person name="Rayamajhi N."/>
            <person name="Vargas-Chacoff L."/>
            <person name="Catchen J.M."/>
        </authorList>
    </citation>
    <scope>NUCLEOTIDE SEQUENCE [LARGE SCALE GENOMIC DNA]</scope>
    <source>
        <strain evidence="25">JMC-PN-2008</strain>
    </source>
</reference>
<dbReference type="PANTHER" id="PTHR19443">
    <property type="entry name" value="HEXOKINASE"/>
    <property type="match status" value="1"/>
</dbReference>
<evidence type="ECO:0000259" key="24">
    <source>
        <dbReference type="Pfam" id="PF03727"/>
    </source>
</evidence>
<dbReference type="Pfam" id="PF03727">
    <property type="entry name" value="Hexokinase_2"/>
    <property type="match status" value="2"/>
</dbReference>
<sequence>MFAVHLVSSFFSKLQEDPTKKVDRFLYTMHLHDDQLSDISACFQAEMKKGLSAESNAAAAVKMLPTHVHSTPDGSEKGQFLVLDLGGSKFKVLQVKVREGTGIGRGGVDIEEKIYPIPEELLTGSGKELFDHVSESLKDFLHDKNISVENKLPLAFTFSFPCEQSTLNQGLLLHWSKNFRARGVQGKDVVQALRGAVDRTGGMDVEVLALVNDTVATMMTCGFDDRYCEVGLIVGSGTSACYMEELRHIDLVEGDEGRMCVNTEWGAFGDDGALNDYITEFDREVDAASNNPGKQILEKMVSGMYLGELVRLVVLKMAKLGLLFEGSVSDALRTKGKITTAHVAAMEEYKNGLKNTRNILVDLDLSPTPDDCIAVQHVSTTVSFRSSNLVAAGLAAILTRIRQNRHLRTLRITVGVDGTVYKTHPRYANRLHKVVQRLVPDCHVRFVLSDGGSSKGAALVTAVAERLASQRQQVDETLSPLRLSREKLLLVKKRMRGALEAGLKSKGPFAVKMLPSYVYQTPDGTEHGKYLALGLGRTNFRALLVDLNKGLQQNSRLNHKIYPIPVEITQGSGEELFDHIAQCVGDFLDYMGMKGARLPAGFTFSFPCKQTGIDTGTLVSWTKGFKATDCEGHDVVSMLREAIKRRNDFDLDIVSVVNDAVGTMMSCAYEDPQCEIGLIVGTGTNVCYMEELKNIEKVEQEKGKEEREGEEEKQDDGAERQKKEEDAGIPKMCINTEWGGLGDDGSLDDIITHYDMEVDQNSLNPGKQRFEKLISGMYLGEVVRQVLLDLTSRGLLFRGQVTETLKTPGIFQTKYLSQIESDRLALLQVRSVLQQLGLDSTCDDSIIVKEVCGAVSHRAAQLCGAGLAAVVDKIRENRGLDHLDIPVGVAGSLYKLHPHFSGFLQETVKMLALQCNVTFLPSEGGSGTGAALTAAVARKTLEM</sequence>
<dbReference type="GO" id="GO:0031966">
    <property type="term" value="C:mitochondrial membrane"/>
    <property type="evidence" value="ECO:0007669"/>
    <property type="project" value="UniProtKB-SubCell"/>
</dbReference>
<comment type="catalytic activity">
    <reaction evidence="16">
        <text>a D-hexose + ATP = a D-hexose 6-phosphate + ADP + H(+)</text>
        <dbReference type="Rhea" id="RHEA:22740"/>
        <dbReference type="ChEBI" id="CHEBI:4194"/>
        <dbReference type="ChEBI" id="CHEBI:15378"/>
        <dbReference type="ChEBI" id="CHEBI:30616"/>
        <dbReference type="ChEBI" id="CHEBI:229467"/>
        <dbReference type="ChEBI" id="CHEBI:456216"/>
        <dbReference type="EC" id="2.7.1.1"/>
    </reaction>
    <physiologicalReaction direction="left-to-right" evidence="16">
        <dbReference type="Rhea" id="RHEA:22741"/>
    </physiologicalReaction>
</comment>
<comment type="pathway">
    <text evidence="4">Carbohydrate metabolism; hexose metabolism.</text>
</comment>
<comment type="subcellular location">
    <subcellularLocation>
        <location evidence="2">Cytoplasm</location>
    </subcellularLocation>
    <subcellularLocation>
        <location evidence="1">Mitochondrion membrane</location>
        <topology evidence="1">Peripheral membrane protein</topology>
    </subcellularLocation>
</comment>
<evidence type="ECO:0000256" key="7">
    <source>
        <dbReference type="ARBA" id="ARBA00022490"/>
    </source>
</evidence>
<evidence type="ECO:0000256" key="8">
    <source>
        <dbReference type="ARBA" id="ARBA00022679"/>
    </source>
</evidence>
<name>A0AAN8AXP1_ELEMC</name>
<dbReference type="FunFam" id="3.40.367.20:FF:000020">
    <property type="entry name" value="Hexokinase-1"/>
    <property type="match status" value="1"/>
</dbReference>
<evidence type="ECO:0000256" key="10">
    <source>
        <dbReference type="ARBA" id="ARBA00022741"/>
    </source>
</evidence>
<dbReference type="GO" id="GO:0006006">
    <property type="term" value="P:glucose metabolic process"/>
    <property type="evidence" value="ECO:0007669"/>
    <property type="project" value="TreeGrafter"/>
</dbReference>
<dbReference type="PROSITE" id="PS51748">
    <property type="entry name" value="HEXOKINASE_2"/>
    <property type="match status" value="2"/>
</dbReference>
<dbReference type="EMBL" id="JAUZQC010000003">
    <property type="protein sequence ID" value="KAK5873839.1"/>
    <property type="molecule type" value="Genomic_DNA"/>
</dbReference>
<comment type="catalytic activity">
    <reaction evidence="17">
        <text>D-glucose + ATP = D-glucose 6-phosphate + ADP + H(+)</text>
        <dbReference type="Rhea" id="RHEA:17825"/>
        <dbReference type="ChEBI" id="CHEBI:4167"/>
        <dbReference type="ChEBI" id="CHEBI:15378"/>
        <dbReference type="ChEBI" id="CHEBI:30616"/>
        <dbReference type="ChEBI" id="CHEBI:61548"/>
        <dbReference type="ChEBI" id="CHEBI:456216"/>
        <dbReference type="EC" id="2.7.1.1"/>
    </reaction>
    <physiologicalReaction direction="left-to-right" evidence="17">
        <dbReference type="Rhea" id="RHEA:17826"/>
    </physiologicalReaction>
</comment>
<evidence type="ECO:0000313" key="26">
    <source>
        <dbReference type="Proteomes" id="UP001346869"/>
    </source>
</evidence>
<evidence type="ECO:0000256" key="6">
    <source>
        <dbReference type="ARBA" id="ARBA00012324"/>
    </source>
</evidence>
<dbReference type="GO" id="GO:0006096">
    <property type="term" value="P:glycolytic process"/>
    <property type="evidence" value="ECO:0007669"/>
    <property type="project" value="UniProtKB-KW"/>
</dbReference>
<comment type="pathway">
    <text evidence="3">Carbohydrate degradation; glycolysis; D-glyceraldehyde 3-phosphate and glycerone phosphate from D-glucose: step 1/4.</text>
</comment>
<keyword evidence="11" id="KW-0418">Kinase</keyword>
<feature type="compositionally biased region" description="Basic and acidic residues" evidence="22">
    <location>
        <begin position="715"/>
        <end position="726"/>
    </location>
</feature>
<evidence type="ECO:0000256" key="3">
    <source>
        <dbReference type="ARBA" id="ARBA00004888"/>
    </source>
</evidence>
<keyword evidence="15" id="KW-0324">Glycolysis</keyword>
<dbReference type="FunFam" id="3.30.420.40:FF:000015">
    <property type="entry name" value="Hexokinase 1"/>
    <property type="match status" value="1"/>
</dbReference>
<comment type="function">
    <text evidence="18">Catalyzes the phosphorylation of hexose, such as D-glucose and D-fructose, to hexose 6-phosphate (D-glucose 6-phosphate and D-fructose 6-phosphate, respectively). Mediates the initial step of glycolysis by catalyzing phosphorylation of D-glucose to D-glucose 6-phosphate.</text>
</comment>
<keyword evidence="26" id="KW-1185">Reference proteome</keyword>
<evidence type="ECO:0000256" key="2">
    <source>
        <dbReference type="ARBA" id="ARBA00004496"/>
    </source>
</evidence>
<dbReference type="GO" id="GO:0005536">
    <property type="term" value="F:D-glucose binding"/>
    <property type="evidence" value="ECO:0007669"/>
    <property type="project" value="InterPro"/>
</dbReference>
<evidence type="ECO:0000256" key="18">
    <source>
        <dbReference type="ARBA" id="ARBA00057794"/>
    </source>
</evidence>
<evidence type="ECO:0000256" key="15">
    <source>
        <dbReference type="ARBA" id="ARBA00023152"/>
    </source>
</evidence>
<evidence type="ECO:0000256" key="9">
    <source>
        <dbReference type="ARBA" id="ARBA00022737"/>
    </source>
</evidence>
<reference evidence="25 26" key="2">
    <citation type="journal article" date="2023" name="Mol. Biol. Evol.">
        <title>Genomics of Secondarily Temperate Adaptation in the Only Non-Antarctic Icefish.</title>
        <authorList>
            <person name="Rivera-Colon A.G."/>
            <person name="Rayamajhi N."/>
            <person name="Minhas B.F."/>
            <person name="Madrigal G."/>
            <person name="Bilyk K.T."/>
            <person name="Yoon V."/>
            <person name="Hune M."/>
            <person name="Gregory S."/>
            <person name="Cheng C.H.C."/>
            <person name="Catchen J.M."/>
        </authorList>
    </citation>
    <scope>NUCLEOTIDE SEQUENCE [LARGE SCALE GENOMIC DNA]</scope>
    <source>
        <strain evidence="25">JMC-PN-2008</strain>
    </source>
</reference>
<keyword evidence="7" id="KW-0963">Cytoplasm</keyword>
<dbReference type="InterPro" id="IPR022672">
    <property type="entry name" value="Hexokinase_N"/>
</dbReference>
<comment type="similarity">
    <text evidence="5">Belongs to the hexokinase family.</text>
</comment>
<evidence type="ECO:0000256" key="13">
    <source>
        <dbReference type="ARBA" id="ARBA00023128"/>
    </source>
</evidence>
<keyword evidence="10" id="KW-0547">Nucleotide-binding</keyword>
<evidence type="ECO:0000256" key="16">
    <source>
        <dbReference type="ARBA" id="ARBA00044613"/>
    </source>
</evidence>
<keyword evidence="13" id="KW-0496">Mitochondrion</keyword>
<evidence type="ECO:0000256" key="14">
    <source>
        <dbReference type="ARBA" id="ARBA00023136"/>
    </source>
</evidence>
<evidence type="ECO:0000256" key="1">
    <source>
        <dbReference type="ARBA" id="ARBA00004318"/>
    </source>
</evidence>
<evidence type="ECO:0000256" key="5">
    <source>
        <dbReference type="ARBA" id="ARBA00009225"/>
    </source>
</evidence>
<dbReference type="GO" id="GO:0005524">
    <property type="term" value="F:ATP binding"/>
    <property type="evidence" value="ECO:0007669"/>
    <property type="project" value="UniProtKB-KW"/>
</dbReference>
<dbReference type="InterPro" id="IPR001312">
    <property type="entry name" value="Hexokinase"/>
</dbReference>
<dbReference type="AlphaFoldDB" id="A0AAN8AXP1"/>
<dbReference type="GO" id="GO:0004340">
    <property type="term" value="F:glucokinase activity"/>
    <property type="evidence" value="ECO:0007669"/>
    <property type="project" value="TreeGrafter"/>
</dbReference>
<dbReference type="InterPro" id="IPR043129">
    <property type="entry name" value="ATPase_NBD"/>
</dbReference>
<evidence type="ECO:0000256" key="11">
    <source>
        <dbReference type="ARBA" id="ARBA00022777"/>
    </source>
</evidence>
<keyword evidence="12" id="KW-0067">ATP-binding</keyword>
<dbReference type="GO" id="GO:0008865">
    <property type="term" value="F:fructokinase activity"/>
    <property type="evidence" value="ECO:0007669"/>
    <property type="project" value="TreeGrafter"/>
</dbReference>
<evidence type="ECO:0000256" key="19">
    <source>
        <dbReference type="ARBA" id="ARBA00071677"/>
    </source>
</evidence>